<dbReference type="Pfam" id="PF19266">
    <property type="entry name" value="CIS_tube"/>
    <property type="match status" value="1"/>
</dbReference>
<feature type="compositionally biased region" description="Pro residues" evidence="1">
    <location>
        <begin position="170"/>
        <end position="187"/>
    </location>
</feature>
<accession>A0A3A8PPZ1</accession>
<name>A0A3A8PPZ1_9BACT</name>
<feature type="domain" description="Contractile injection system tube protein N-terminal" evidence="2">
    <location>
        <begin position="7"/>
        <end position="160"/>
    </location>
</feature>
<dbReference type="AlphaFoldDB" id="A0A3A8PPZ1"/>
<dbReference type="Proteomes" id="UP000272888">
    <property type="component" value="Unassembled WGS sequence"/>
</dbReference>
<evidence type="ECO:0000259" key="2">
    <source>
        <dbReference type="Pfam" id="PF19266"/>
    </source>
</evidence>
<feature type="region of interest" description="Disordered" evidence="1">
    <location>
        <begin position="168"/>
        <end position="213"/>
    </location>
</feature>
<evidence type="ECO:0000256" key="1">
    <source>
        <dbReference type="SAM" id="MobiDB-lite"/>
    </source>
</evidence>
<dbReference type="EMBL" id="RAWB01000155">
    <property type="protein sequence ID" value="RKH58497.1"/>
    <property type="molecule type" value="Genomic_DNA"/>
</dbReference>
<protein>
    <submittedName>
        <fullName evidence="3">Peptidoglycan-binding protein</fullName>
    </submittedName>
</protein>
<proteinExistence type="predicted"/>
<gene>
    <name evidence="3" type="ORF">D7V93_16695</name>
</gene>
<evidence type="ECO:0000313" key="4">
    <source>
        <dbReference type="Proteomes" id="UP000272888"/>
    </source>
</evidence>
<keyword evidence="4" id="KW-1185">Reference proteome</keyword>
<comment type="caution">
    <text evidence="3">The sequence shown here is derived from an EMBL/GenBank/DDBJ whole genome shotgun (WGS) entry which is preliminary data.</text>
</comment>
<dbReference type="InterPro" id="IPR045361">
    <property type="entry name" value="CIS_tube_prot_N"/>
</dbReference>
<organism evidence="3 4">
    <name type="scientific">Corallococcus llansteffanensis</name>
    <dbReference type="NCBI Taxonomy" id="2316731"/>
    <lineage>
        <taxon>Bacteria</taxon>
        <taxon>Pseudomonadati</taxon>
        <taxon>Myxococcota</taxon>
        <taxon>Myxococcia</taxon>
        <taxon>Myxococcales</taxon>
        <taxon>Cystobacterineae</taxon>
        <taxon>Myxococcaceae</taxon>
        <taxon>Corallococcus</taxon>
    </lineage>
</organism>
<dbReference type="RefSeq" id="WP_120644364.1">
    <property type="nucleotide sequence ID" value="NZ_RAWB01000155.1"/>
</dbReference>
<evidence type="ECO:0000313" key="3">
    <source>
        <dbReference type="EMBL" id="RKH58497.1"/>
    </source>
</evidence>
<sequence>MPEPTPLAKAELRQLDANFEHEIENDTWAKVQFNPETLKVSFANQVQTPSGGGDQRGTPARQFVGAGTTKLAVQLWFDVTGQPEGQSGAVDDVRLLTKKVAFFITPKKEGDKFVPPAVRFLWGSFQFDGIMESLEESLEFFSPEGKPLRASVSFGLTQQKITAFVFRPTDAPPPGAPRAPSGKPPGTTPMTPAPQGSTVQGLAAGQGKGGDWQSIASANGIENPRQLAAGQLIDLQAGVKLGVKR</sequence>
<feature type="compositionally biased region" description="Polar residues" evidence="1">
    <location>
        <begin position="188"/>
        <end position="200"/>
    </location>
</feature>
<reference evidence="4" key="1">
    <citation type="submission" date="2018-09" db="EMBL/GenBank/DDBJ databases">
        <authorList>
            <person name="Livingstone P.G."/>
            <person name="Whitworth D.E."/>
        </authorList>
    </citation>
    <scope>NUCLEOTIDE SEQUENCE [LARGE SCALE GENOMIC DNA]</scope>
    <source>
        <strain evidence="4">CA051B</strain>
    </source>
</reference>